<evidence type="ECO:0008006" key="3">
    <source>
        <dbReference type="Google" id="ProtNLM"/>
    </source>
</evidence>
<protein>
    <recommendedName>
        <fullName evidence="3">Rhamnogalacturonan lyase domain-containing protein</fullName>
    </recommendedName>
</protein>
<comment type="caution">
    <text evidence="1">The sequence shown here is derived from an EMBL/GenBank/DDBJ whole genome shotgun (WGS) entry which is preliminary data.</text>
</comment>
<dbReference type="AlphaFoldDB" id="A0A2M8FF66"/>
<dbReference type="InterPro" id="IPR013783">
    <property type="entry name" value="Ig-like_fold"/>
</dbReference>
<feature type="non-terminal residue" evidence="1">
    <location>
        <position position="1"/>
    </location>
</feature>
<accession>A0A2M8FF66</accession>
<dbReference type="SUPFAM" id="SSF49464">
    <property type="entry name" value="Carboxypeptidase regulatory domain-like"/>
    <property type="match status" value="1"/>
</dbReference>
<gene>
    <name evidence="1" type="ORF">CO026_01110</name>
</gene>
<reference evidence="2" key="1">
    <citation type="submission" date="2017-09" db="EMBL/GenBank/DDBJ databases">
        <title>Depth-based differentiation of microbial function through sediment-hosted aquifers and enrichment of novel symbionts in the deep terrestrial subsurface.</title>
        <authorList>
            <person name="Probst A.J."/>
            <person name="Ladd B."/>
            <person name="Jarett J.K."/>
            <person name="Geller-Mcgrath D.E."/>
            <person name="Sieber C.M.K."/>
            <person name="Emerson J.B."/>
            <person name="Anantharaman K."/>
            <person name="Thomas B.C."/>
            <person name="Malmstrom R."/>
            <person name="Stieglmeier M."/>
            <person name="Klingl A."/>
            <person name="Woyke T."/>
            <person name="Ryan C.M."/>
            <person name="Banfield J.F."/>
        </authorList>
    </citation>
    <scope>NUCLEOTIDE SEQUENCE [LARGE SCALE GENOMIC DNA]</scope>
</reference>
<evidence type="ECO:0000313" key="2">
    <source>
        <dbReference type="Proteomes" id="UP000230391"/>
    </source>
</evidence>
<evidence type="ECO:0000313" key="1">
    <source>
        <dbReference type="EMBL" id="PJC56289.1"/>
    </source>
</evidence>
<dbReference type="Gene3D" id="2.60.40.10">
    <property type="entry name" value="Immunoglobulins"/>
    <property type="match status" value="1"/>
</dbReference>
<dbReference type="InterPro" id="IPR008969">
    <property type="entry name" value="CarboxyPept-like_regulatory"/>
</dbReference>
<dbReference type="EMBL" id="PFRD01000049">
    <property type="protein sequence ID" value="PJC56289.1"/>
    <property type="molecule type" value="Genomic_DNA"/>
</dbReference>
<sequence length="77" mass="8471">DQPFETTIQIFYSNKKGQLFAEGLTDKNGVFSFALPPGEYTVKAVSETVFPKCTPLDISVNPNEIKDVVISCDTGIR</sequence>
<proteinExistence type="predicted"/>
<name>A0A2M8FF66_9BACT</name>
<dbReference type="Proteomes" id="UP000230391">
    <property type="component" value="Unassembled WGS sequence"/>
</dbReference>
<organism evidence="1 2">
    <name type="scientific">Candidatus Kaiserbacteria bacterium CG_4_9_14_0_2_um_filter_41_32</name>
    <dbReference type="NCBI Taxonomy" id="1974601"/>
    <lineage>
        <taxon>Bacteria</taxon>
        <taxon>Candidatus Kaiseribacteriota</taxon>
    </lineage>
</organism>